<sequence>MSVGGNNLNLVLGDVAAAITKLAEPAEILGQSGNQFAFSTTSVFSPVSGLCEVGEAHGGVLRVNGVESQRAFADRFANIAAQLRQNVADVVNADTRIGQLIDAVGLPASGGFDFFTRDHGADVVDTETAAFVMTVPVVAGVGSLSVLASQYAATNFGVPESMTGQWLALSAKVSDAVECLDGVLADLDSSSDTEAIANAMGAVRALQSAGSVFGANTLTMGAATTNLGTGSFALGQQVVMAAKAYGILLATRPDVAGVFERAFLASYPATVAAALPPSIPSITQLLPSALDPSGVSAGSGGGAFRGGDPGVGLSMWQDLPFPAVVQEAMEQVGMVEQARMRNPYELAQEFVRVGRDDLDALVAGAVPTSTASVGGPSLSPSVNPVGTVGSTPGFVVGSGTVGSGMVGGVGTGGAGVGAGAGTGASGAVGRGAVGRGAALGGVGYGSGNRGGSGVGGGVGLSGRGAGGTGGAGGSGVGSRPGLGSGVGAGPSPGVGAGPGAGSGAGATTGVGSHGRGGAPIGGMMGAGAGRAAGRGTGQQGVKSSSVRGIKTSAVERKGNLKA</sequence>
<accession>A0A1H9SVU5</accession>
<evidence type="ECO:0000313" key="2">
    <source>
        <dbReference type="EMBL" id="SER89036.1"/>
    </source>
</evidence>
<dbReference type="EMBL" id="FOGQ01000004">
    <property type="protein sequence ID" value="SER89036.1"/>
    <property type="molecule type" value="Genomic_DNA"/>
</dbReference>
<dbReference type="STRING" id="1121357.SAMN05661109_01291"/>
<name>A0A1H9SVU5_9CORY</name>
<keyword evidence="3" id="KW-1185">Reference proteome</keyword>
<dbReference type="AlphaFoldDB" id="A0A1H9SVU5"/>
<dbReference type="Proteomes" id="UP000198929">
    <property type="component" value="Unassembled WGS sequence"/>
</dbReference>
<evidence type="ECO:0000256" key="1">
    <source>
        <dbReference type="SAM" id="MobiDB-lite"/>
    </source>
</evidence>
<feature type="compositionally biased region" description="Basic and acidic residues" evidence="1">
    <location>
        <begin position="553"/>
        <end position="562"/>
    </location>
</feature>
<evidence type="ECO:0000313" key="3">
    <source>
        <dbReference type="Proteomes" id="UP000198929"/>
    </source>
</evidence>
<protein>
    <recommendedName>
        <fullName evidence="4">PPE family protein</fullName>
    </recommendedName>
</protein>
<feature type="non-terminal residue" evidence="2">
    <location>
        <position position="562"/>
    </location>
</feature>
<feature type="compositionally biased region" description="Gly residues" evidence="1">
    <location>
        <begin position="466"/>
        <end position="538"/>
    </location>
</feature>
<evidence type="ECO:0008006" key="4">
    <source>
        <dbReference type="Google" id="ProtNLM"/>
    </source>
</evidence>
<feature type="region of interest" description="Disordered" evidence="1">
    <location>
        <begin position="466"/>
        <end position="562"/>
    </location>
</feature>
<reference evidence="3" key="1">
    <citation type="submission" date="2016-10" db="EMBL/GenBank/DDBJ databases">
        <authorList>
            <person name="Varghese N."/>
            <person name="Submissions S."/>
        </authorList>
    </citation>
    <scope>NUCLEOTIDE SEQUENCE [LARGE SCALE GENOMIC DNA]</scope>
    <source>
        <strain evidence="3">DSM 20524</strain>
    </source>
</reference>
<proteinExistence type="predicted"/>
<organism evidence="2 3">
    <name type="scientific">Corynebacterium cystitidis DSM 20524</name>
    <dbReference type="NCBI Taxonomy" id="1121357"/>
    <lineage>
        <taxon>Bacteria</taxon>
        <taxon>Bacillati</taxon>
        <taxon>Actinomycetota</taxon>
        <taxon>Actinomycetes</taxon>
        <taxon>Mycobacteriales</taxon>
        <taxon>Corynebacteriaceae</taxon>
        <taxon>Corynebacterium</taxon>
    </lineage>
</organism>
<gene>
    <name evidence="2" type="ORF">SAMN05661109_01291</name>
</gene>